<dbReference type="Proteomes" id="UP001190700">
    <property type="component" value="Unassembled WGS sequence"/>
</dbReference>
<organism evidence="4 5">
    <name type="scientific">Cymbomonas tetramitiformis</name>
    <dbReference type="NCBI Taxonomy" id="36881"/>
    <lineage>
        <taxon>Eukaryota</taxon>
        <taxon>Viridiplantae</taxon>
        <taxon>Chlorophyta</taxon>
        <taxon>Pyramimonadophyceae</taxon>
        <taxon>Pyramimonadales</taxon>
        <taxon>Pyramimonadaceae</taxon>
        <taxon>Cymbomonas</taxon>
    </lineage>
</organism>
<feature type="chain" id="PRO_5042018716" description="Apple domain-containing protein" evidence="2">
    <location>
        <begin position="21"/>
        <end position="287"/>
    </location>
</feature>
<evidence type="ECO:0000313" key="5">
    <source>
        <dbReference type="Proteomes" id="UP001190700"/>
    </source>
</evidence>
<reference evidence="4 5" key="1">
    <citation type="journal article" date="2015" name="Genome Biol. Evol.">
        <title>Comparative Genomics of a Bacterivorous Green Alga Reveals Evolutionary Causalities and Consequences of Phago-Mixotrophic Mode of Nutrition.</title>
        <authorList>
            <person name="Burns J.A."/>
            <person name="Paasch A."/>
            <person name="Narechania A."/>
            <person name="Kim E."/>
        </authorList>
    </citation>
    <scope>NUCLEOTIDE SEQUENCE [LARGE SCALE GENOMIC DNA]</scope>
    <source>
        <strain evidence="4 5">PLY_AMNH</strain>
    </source>
</reference>
<name>A0AAE0G3S7_9CHLO</name>
<evidence type="ECO:0000256" key="2">
    <source>
        <dbReference type="SAM" id="SignalP"/>
    </source>
</evidence>
<keyword evidence="2" id="KW-0732">Signal</keyword>
<evidence type="ECO:0000256" key="1">
    <source>
        <dbReference type="SAM" id="Phobius"/>
    </source>
</evidence>
<dbReference type="InterPro" id="IPR003609">
    <property type="entry name" value="Pan_app"/>
</dbReference>
<dbReference type="PROSITE" id="PS50948">
    <property type="entry name" value="PAN"/>
    <property type="match status" value="1"/>
</dbReference>
<keyword evidence="1" id="KW-0472">Membrane</keyword>
<feature type="domain" description="Apple" evidence="3">
    <location>
        <begin position="25"/>
        <end position="112"/>
    </location>
</feature>
<keyword evidence="1" id="KW-0812">Transmembrane</keyword>
<proteinExistence type="predicted"/>
<protein>
    <recommendedName>
        <fullName evidence="3">Apple domain-containing protein</fullName>
    </recommendedName>
</protein>
<evidence type="ECO:0000259" key="3">
    <source>
        <dbReference type="PROSITE" id="PS50948"/>
    </source>
</evidence>
<dbReference type="EMBL" id="LGRX02010039">
    <property type="protein sequence ID" value="KAK3271057.1"/>
    <property type="molecule type" value="Genomic_DNA"/>
</dbReference>
<evidence type="ECO:0000313" key="4">
    <source>
        <dbReference type="EMBL" id="KAK3271057.1"/>
    </source>
</evidence>
<keyword evidence="5" id="KW-1185">Reference proteome</keyword>
<gene>
    <name evidence="4" type="ORF">CYMTET_20573</name>
</gene>
<sequence>MKSYIAILSCAVLFVGSVQGLAETCKFMEYNDVYYSGDSVTISDSKYNVKSESITSDTCKNICLDTLGCRGFTWRQTDDGDSEKCVFKTFTGPIDESNLVEKEGSVFFSLQQSDKGHLCYVDLCTYKAMSGKNVHDHALHLHGSMQNIAGSPSYCEAVCKGLKGCRGFEWKPMEQTCRFKRFSAEKAQNKVENVGEGNSDDRTFYLREQSGPGEKCEVDNFVSEGSKDEGKNSASASGFSISTFGVFATIGSIGAVAVISVFVYRKRASAQVSSGDYVSMEYGEDEI</sequence>
<dbReference type="Pfam" id="PF00024">
    <property type="entry name" value="PAN_1"/>
    <property type="match status" value="1"/>
</dbReference>
<accession>A0AAE0G3S7</accession>
<dbReference type="Pfam" id="PF14295">
    <property type="entry name" value="PAN_4"/>
    <property type="match status" value="1"/>
</dbReference>
<keyword evidence="1" id="KW-1133">Transmembrane helix</keyword>
<dbReference type="AlphaFoldDB" id="A0AAE0G3S7"/>
<comment type="caution">
    <text evidence="4">The sequence shown here is derived from an EMBL/GenBank/DDBJ whole genome shotgun (WGS) entry which is preliminary data.</text>
</comment>
<feature type="transmembrane region" description="Helical" evidence="1">
    <location>
        <begin position="241"/>
        <end position="264"/>
    </location>
</feature>
<feature type="signal peptide" evidence="2">
    <location>
        <begin position="1"/>
        <end position="20"/>
    </location>
</feature>